<accession>A0A5M3X032</accession>
<organism evidence="2 3">
    <name type="scientific">Acrocarpospora macrocephala</name>
    <dbReference type="NCBI Taxonomy" id="150177"/>
    <lineage>
        <taxon>Bacteria</taxon>
        <taxon>Bacillati</taxon>
        <taxon>Actinomycetota</taxon>
        <taxon>Actinomycetes</taxon>
        <taxon>Streptosporangiales</taxon>
        <taxon>Streptosporangiaceae</taxon>
        <taxon>Acrocarpospora</taxon>
    </lineage>
</organism>
<keyword evidence="1" id="KW-0812">Transmembrane</keyword>
<evidence type="ECO:0000313" key="3">
    <source>
        <dbReference type="Proteomes" id="UP000331127"/>
    </source>
</evidence>
<sequence length="160" mass="16752">MNTHGEIMPVLAGGTGTAVRLFLATLAAIGAYVGVGIAHVTPERSITLSARTVPAEVAAAPAVGIVSVAALDAGTGCDRSYRVQSVVPPAPGGVSYGWTLQRWSTGERAWQSYLVTSGGFAGDARTLRWDPRVVANPGWYRAVLAVEGDTYRSEKFEVSC</sequence>
<gene>
    <name evidence="2" type="ORF">Amac_070960</name>
</gene>
<reference evidence="2 3" key="1">
    <citation type="submission" date="2019-10" db="EMBL/GenBank/DDBJ databases">
        <title>Whole genome shotgun sequence of Acrocarpospora macrocephala NBRC 16266.</title>
        <authorList>
            <person name="Ichikawa N."/>
            <person name="Kimura A."/>
            <person name="Kitahashi Y."/>
            <person name="Komaki H."/>
            <person name="Oguchi A."/>
        </authorList>
    </citation>
    <scope>NUCLEOTIDE SEQUENCE [LARGE SCALE GENOMIC DNA]</scope>
    <source>
        <strain evidence="2 3">NBRC 16266</strain>
    </source>
</reference>
<comment type="caution">
    <text evidence="2">The sequence shown here is derived from an EMBL/GenBank/DDBJ whole genome shotgun (WGS) entry which is preliminary data.</text>
</comment>
<proteinExistence type="predicted"/>
<dbReference type="OrthoDB" id="3542889at2"/>
<feature type="transmembrane region" description="Helical" evidence="1">
    <location>
        <begin position="20"/>
        <end position="41"/>
    </location>
</feature>
<dbReference type="AlphaFoldDB" id="A0A5M3X032"/>
<keyword evidence="3" id="KW-1185">Reference proteome</keyword>
<keyword evidence="1" id="KW-1133">Transmembrane helix</keyword>
<dbReference type="EMBL" id="BLAE01000047">
    <property type="protein sequence ID" value="GES13499.1"/>
    <property type="molecule type" value="Genomic_DNA"/>
</dbReference>
<name>A0A5M3X032_9ACTN</name>
<protein>
    <submittedName>
        <fullName evidence="2">Uncharacterized protein</fullName>
    </submittedName>
</protein>
<dbReference type="RefSeq" id="WP_155358752.1">
    <property type="nucleotide sequence ID" value="NZ_BAAAHL010000058.1"/>
</dbReference>
<keyword evidence="1" id="KW-0472">Membrane</keyword>
<dbReference type="Proteomes" id="UP000331127">
    <property type="component" value="Unassembled WGS sequence"/>
</dbReference>
<evidence type="ECO:0000313" key="2">
    <source>
        <dbReference type="EMBL" id="GES13499.1"/>
    </source>
</evidence>
<evidence type="ECO:0000256" key="1">
    <source>
        <dbReference type="SAM" id="Phobius"/>
    </source>
</evidence>